<protein>
    <submittedName>
        <fullName evidence="1">Uncharacterized protein</fullName>
    </submittedName>
</protein>
<keyword evidence="2" id="KW-1185">Reference proteome</keyword>
<reference evidence="1" key="1">
    <citation type="submission" date="2020-05" db="UniProtKB">
        <authorList>
            <consortium name="EnsemblMetazoa"/>
        </authorList>
    </citation>
    <scope>IDENTIFICATION</scope>
    <source>
        <strain evidence="1">USDA</strain>
    </source>
</reference>
<accession>A0A1I8Q0U9</accession>
<dbReference type="EnsemblMetazoa" id="SCAU012837-RA">
    <property type="protein sequence ID" value="SCAU012837-PA"/>
    <property type="gene ID" value="SCAU012837"/>
</dbReference>
<dbReference type="AlphaFoldDB" id="A0A1I8Q0U9"/>
<dbReference type="SMART" id="SM00697">
    <property type="entry name" value="DM8"/>
    <property type="match status" value="1"/>
</dbReference>
<dbReference type="OrthoDB" id="8060832at2759"/>
<name>A0A1I8Q0U9_STOCA</name>
<dbReference type="Pfam" id="PF06477">
    <property type="entry name" value="DUF1091"/>
    <property type="match status" value="1"/>
</dbReference>
<dbReference type="PANTHER" id="PTHR20898">
    <property type="entry name" value="DAEDALUS ON 3-RELATED-RELATED"/>
    <property type="match status" value="1"/>
</dbReference>
<gene>
    <name evidence="1" type="primary">106093208</name>
</gene>
<dbReference type="VEuPathDB" id="VectorBase:SCAU012837"/>
<dbReference type="InterPro" id="IPR010512">
    <property type="entry name" value="DUF1091"/>
</dbReference>
<dbReference type="PANTHER" id="PTHR20898:SF0">
    <property type="entry name" value="DAEDALUS ON 3-RELATED"/>
    <property type="match status" value="1"/>
</dbReference>
<evidence type="ECO:0000313" key="1">
    <source>
        <dbReference type="EnsemblMetazoa" id="SCAU012837-PA"/>
    </source>
</evidence>
<evidence type="ECO:0000313" key="2">
    <source>
        <dbReference type="Proteomes" id="UP000095300"/>
    </source>
</evidence>
<organism evidence="1 2">
    <name type="scientific">Stomoxys calcitrans</name>
    <name type="common">Stable fly</name>
    <name type="synonym">Conops calcitrans</name>
    <dbReference type="NCBI Taxonomy" id="35570"/>
    <lineage>
        <taxon>Eukaryota</taxon>
        <taxon>Metazoa</taxon>
        <taxon>Ecdysozoa</taxon>
        <taxon>Arthropoda</taxon>
        <taxon>Hexapoda</taxon>
        <taxon>Insecta</taxon>
        <taxon>Pterygota</taxon>
        <taxon>Neoptera</taxon>
        <taxon>Endopterygota</taxon>
        <taxon>Diptera</taxon>
        <taxon>Brachycera</taxon>
        <taxon>Muscomorpha</taxon>
        <taxon>Muscoidea</taxon>
        <taxon>Muscidae</taxon>
        <taxon>Stomoxys</taxon>
    </lineage>
</organism>
<sequence>MNEDSSPKKNFESDHCGTPKPTARRRFQLVLNNLTCNILSPLVKRFDCDFKKFATSRYALDANFLLRRDFNQNAEIHALIYFTPAKAKRAVKFMDLKLNICNMLTTAMSMPLARIILDESRRTSNLPYECPVRGDLLYTFNNYSISAETLPPYFPLMTLNFSLFTYDNQELIAEFLLEGTTLLR</sequence>
<proteinExistence type="predicted"/>
<dbReference type="Proteomes" id="UP000095300">
    <property type="component" value="Unassembled WGS sequence"/>
</dbReference>